<dbReference type="GO" id="GO:0016020">
    <property type="term" value="C:membrane"/>
    <property type="evidence" value="ECO:0007669"/>
    <property type="project" value="UniProtKB-SubCell"/>
</dbReference>
<accession>A0A645HH57</accession>
<dbReference type="AlphaFoldDB" id="A0A645HH57"/>
<name>A0A645HH57_9ZZZZ</name>
<dbReference type="Pfam" id="PF00702">
    <property type="entry name" value="Hydrolase"/>
    <property type="match status" value="1"/>
</dbReference>
<comment type="subcellular location">
    <subcellularLocation>
        <location evidence="1">Membrane</location>
    </subcellularLocation>
</comment>
<keyword evidence="3" id="KW-1278">Translocase</keyword>
<dbReference type="InterPro" id="IPR023214">
    <property type="entry name" value="HAD_sf"/>
</dbReference>
<reference evidence="6" key="1">
    <citation type="submission" date="2019-08" db="EMBL/GenBank/DDBJ databases">
        <authorList>
            <person name="Kucharzyk K."/>
            <person name="Murdoch R.W."/>
            <person name="Higgins S."/>
            <person name="Loffler F."/>
        </authorList>
    </citation>
    <scope>NUCLEOTIDE SEQUENCE</scope>
</reference>
<dbReference type="InterPro" id="IPR001757">
    <property type="entry name" value="P_typ_ATPase"/>
</dbReference>
<dbReference type="EMBL" id="VSSQ01092836">
    <property type="protein sequence ID" value="MPN37916.1"/>
    <property type="molecule type" value="Genomic_DNA"/>
</dbReference>
<keyword evidence="2" id="KW-0812">Transmembrane</keyword>
<dbReference type="GO" id="GO:0016887">
    <property type="term" value="F:ATP hydrolysis activity"/>
    <property type="evidence" value="ECO:0007669"/>
    <property type="project" value="InterPro"/>
</dbReference>
<dbReference type="NCBIfam" id="TIGR01494">
    <property type="entry name" value="ATPase_P-type"/>
    <property type="match status" value="1"/>
</dbReference>
<proteinExistence type="predicted"/>
<dbReference type="GO" id="GO:0005507">
    <property type="term" value="F:copper ion binding"/>
    <property type="evidence" value="ECO:0007669"/>
    <property type="project" value="TreeGrafter"/>
</dbReference>
<evidence type="ECO:0000256" key="2">
    <source>
        <dbReference type="ARBA" id="ARBA00022692"/>
    </source>
</evidence>
<dbReference type="PANTHER" id="PTHR43520:SF8">
    <property type="entry name" value="P-TYPE CU(+) TRANSPORTER"/>
    <property type="match status" value="1"/>
</dbReference>
<dbReference type="InterPro" id="IPR036412">
    <property type="entry name" value="HAD-like_sf"/>
</dbReference>
<keyword evidence="5" id="KW-0472">Membrane</keyword>
<dbReference type="GO" id="GO:0055070">
    <property type="term" value="P:copper ion homeostasis"/>
    <property type="evidence" value="ECO:0007669"/>
    <property type="project" value="TreeGrafter"/>
</dbReference>
<organism evidence="6">
    <name type="scientific">bioreactor metagenome</name>
    <dbReference type="NCBI Taxonomy" id="1076179"/>
    <lineage>
        <taxon>unclassified sequences</taxon>
        <taxon>metagenomes</taxon>
        <taxon>ecological metagenomes</taxon>
    </lineage>
</organism>
<evidence type="ECO:0000256" key="3">
    <source>
        <dbReference type="ARBA" id="ARBA00022967"/>
    </source>
</evidence>
<evidence type="ECO:0000313" key="6">
    <source>
        <dbReference type="EMBL" id="MPN37916.1"/>
    </source>
</evidence>
<dbReference type="GO" id="GO:0005524">
    <property type="term" value="F:ATP binding"/>
    <property type="evidence" value="ECO:0007669"/>
    <property type="project" value="InterPro"/>
</dbReference>
<evidence type="ECO:0000256" key="4">
    <source>
        <dbReference type="ARBA" id="ARBA00022989"/>
    </source>
</evidence>
<dbReference type="Gene3D" id="3.40.50.1000">
    <property type="entry name" value="HAD superfamily/HAD-like"/>
    <property type="match status" value="1"/>
</dbReference>
<evidence type="ECO:0000256" key="5">
    <source>
        <dbReference type="ARBA" id="ARBA00023136"/>
    </source>
</evidence>
<gene>
    <name evidence="6" type="primary">silP_5</name>
    <name evidence="6" type="ORF">SDC9_185437</name>
</gene>
<keyword evidence="4" id="KW-1133">Transmembrane helix</keyword>
<dbReference type="SUPFAM" id="SSF56784">
    <property type="entry name" value="HAD-like"/>
    <property type="match status" value="1"/>
</dbReference>
<dbReference type="GO" id="GO:0043682">
    <property type="term" value="F:P-type divalent copper transporter activity"/>
    <property type="evidence" value="ECO:0007669"/>
    <property type="project" value="TreeGrafter"/>
</dbReference>
<sequence length="125" mass="13245">MTDTVKDEVRKYIKEGCTLIYVSTDGIFAGFVALSDTIRVNSPNMIKAIKTLGIIPVLLTGDHGEAATHIAHSAGILDIYADCLPENKIASIEESQNRGEKVCMVGDGINDAPALKKANVGIAMG</sequence>
<dbReference type="InterPro" id="IPR023299">
    <property type="entry name" value="ATPase_P-typ_cyto_dom_N"/>
</dbReference>
<evidence type="ECO:0000256" key="1">
    <source>
        <dbReference type="ARBA" id="ARBA00004370"/>
    </source>
</evidence>
<dbReference type="PRINTS" id="PR00119">
    <property type="entry name" value="CATATPASE"/>
</dbReference>
<dbReference type="PANTHER" id="PTHR43520">
    <property type="entry name" value="ATP7, ISOFORM B"/>
    <property type="match status" value="1"/>
</dbReference>
<dbReference type="Gene3D" id="3.40.1110.10">
    <property type="entry name" value="Calcium-transporting ATPase, cytoplasmic domain N"/>
    <property type="match status" value="1"/>
</dbReference>
<protein>
    <submittedName>
        <fullName evidence="6">Silver exporting P-type ATPase</fullName>
    </submittedName>
</protein>
<comment type="caution">
    <text evidence="6">The sequence shown here is derived from an EMBL/GenBank/DDBJ whole genome shotgun (WGS) entry which is preliminary data.</text>
</comment>